<evidence type="ECO:0000259" key="4">
    <source>
        <dbReference type="PROSITE" id="PS50835"/>
    </source>
</evidence>
<feature type="non-terminal residue" evidence="5">
    <location>
        <position position="218"/>
    </location>
</feature>
<dbReference type="InterPro" id="IPR013106">
    <property type="entry name" value="Ig_V-set"/>
</dbReference>
<keyword evidence="2" id="KW-0325">Glycoprotein</keyword>
<sequence length="218" mass="23381">GQTLTLLCSVSERAPAGAVKWLKAAGGRNRTVYDQRRPRPRVARAVGGSNTDFTILIRDARPDDAGTYYCVKERAGTENQVACSGGGTTVSVYERSPFPSVAVAAATLSLLLLLFLVALCVYRRHRAGERRRARGGCRGGHPCFPRPRGLVPIPAPQSGSQWHIPHPMSYMRLPPLQGCAAVDAELHYADLQPLPAAPRRAPACAAASEYASVQRAAP</sequence>
<keyword evidence="3" id="KW-0812">Transmembrane</keyword>
<dbReference type="PROSITE" id="PS50835">
    <property type="entry name" value="IG_LIKE"/>
    <property type="match status" value="1"/>
</dbReference>
<keyword evidence="6" id="KW-1185">Reference proteome</keyword>
<dbReference type="SUPFAM" id="SSF48726">
    <property type="entry name" value="Immunoglobulin"/>
    <property type="match status" value="1"/>
</dbReference>
<dbReference type="InterPro" id="IPR013783">
    <property type="entry name" value="Ig-like_fold"/>
</dbReference>
<feature type="domain" description="Ig-like" evidence="4">
    <location>
        <begin position="1"/>
        <end position="82"/>
    </location>
</feature>
<dbReference type="InterPro" id="IPR003599">
    <property type="entry name" value="Ig_sub"/>
</dbReference>
<dbReference type="Proteomes" id="UP000545332">
    <property type="component" value="Unassembled WGS sequence"/>
</dbReference>
<evidence type="ECO:0000256" key="1">
    <source>
        <dbReference type="ARBA" id="ARBA00023157"/>
    </source>
</evidence>
<evidence type="ECO:0000313" key="5">
    <source>
        <dbReference type="EMBL" id="NWI13103.1"/>
    </source>
</evidence>
<reference evidence="5 6" key="1">
    <citation type="submission" date="2019-09" db="EMBL/GenBank/DDBJ databases">
        <title>Bird 10,000 Genomes (B10K) Project - Family phase.</title>
        <authorList>
            <person name="Zhang G."/>
        </authorList>
    </citation>
    <scope>NUCLEOTIDE SEQUENCE [LARGE SCALE GENOMIC DNA]</scope>
    <source>
        <strain evidence="5">B10K-MSB-42743</strain>
        <tissue evidence="5">Heart</tissue>
    </source>
</reference>
<dbReference type="OrthoDB" id="6370831at2759"/>
<feature type="non-terminal residue" evidence="5">
    <location>
        <position position="1"/>
    </location>
</feature>
<evidence type="ECO:0000313" key="6">
    <source>
        <dbReference type="Proteomes" id="UP000545332"/>
    </source>
</evidence>
<dbReference type="InterPro" id="IPR007110">
    <property type="entry name" value="Ig-like_dom"/>
</dbReference>
<dbReference type="SMART" id="SM00406">
    <property type="entry name" value="IGv"/>
    <property type="match status" value="1"/>
</dbReference>
<organism evidence="5 6">
    <name type="scientific">Crypturellus soui</name>
    <dbReference type="NCBI Taxonomy" id="458187"/>
    <lineage>
        <taxon>Eukaryota</taxon>
        <taxon>Metazoa</taxon>
        <taxon>Chordata</taxon>
        <taxon>Craniata</taxon>
        <taxon>Vertebrata</taxon>
        <taxon>Euteleostomi</taxon>
        <taxon>Archelosauria</taxon>
        <taxon>Archosauria</taxon>
        <taxon>Dinosauria</taxon>
        <taxon>Saurischia</taxon>
        <taxon>Theropoda</taxon>
        <taxon>Coelurosauria</taxon>
        <taxon>Aves</taxon>
        <taxon>Palaeognathae</taxon>
        <taxon>Tinamiformes</taxon>
        <taxon>Tinamidae</taxon>
        <taxon>Crypturellus</taxon>
    </lineage>
</organism>
<dbReference type="SMART" id="SM00409">
    <property type="entry name" value="IG"/>
    <property type="match status" value="1"/>
</dbReference>
<dbReference type="PANTHER" id="PTHR19971">
    <property type="entry name" value="SIGNAL-REGULATORY PROTEIN BETA"/>
    <property type="match status" value="1"/>
</dbReference>
<name>A0A7K4K9R5_9AVES</name>
<evidence type="ECO:0000256" key="2">
    <source>
        <dbReference type="ARBA" id="ARBA00023180"/>
    </source>
</evidence>
<protein>
    <submittedName>
        <fullName evidence="5">SIRBL protein</fullName>
    </submittedName>
</protein>
<accession>A0A7K4K9R5</accession>
<keyword evidence="3" id="KW-1133">Transmembrane helix</keyword>
<proteinExistence type="predicted"/>
<dbReference type="AlphaFoldDB" id="A0A7K4K9R5"/>
<dbReference type="Gene3D" id="2.60.40.10">
    <property type="entry name" value="Immunoglobulins"/>
    <property type="match status" value="1"/>
</dbReference>
<dbReference type="EMBL" id="VWPX01007964">
    <property type="protein sequence ID" value="NWI13103.1"/>
    <property type="molecule type" value="Genomic_DNA"/>
</dbReference>
<gene>
    <name evidence="5" type="primary">Sirpb1</name>
    <name evidence="5" type="ORF">CRYSOU_R15469</name>
</gene>
<dbReference type="InterPro" id="IPR051755">
    <property type="entry name" value="Ig-like_CS_Receptor"/>
</dbReference>
<dbReference type="InterPro" id="IPR036179">
    <property type="entry name" value="Ig-like_dom_sf"/>
</dbReference>
<keyword evidence="1" id="KW-1015">Disulfide bond</keyword>
<feature type="transmembrane region" description="Helical" evidence="3">
    <location>
        <begin position="101"/>
        <end position="122"/>
    </location>
</feature>
<keyword evidence="3" id="KW-0472">Membrane</keyword>
<comment type="caution">
    <text evidence="5">The sequence shown here is derived from an EMBL/GenBank/DDBJ whole genome shotgun (WGS) entry which is preliminary data.</text>
</comment>
<evidence type="ECO:0000256" key="3">
    <source>
        <dbReference type="SAM" id="Phobius"/>
    </source>
</evidence>
<dbReference type="Pfam" id="PF07686">
    <property type="entry name" value="V-set"/>
    <property type="match status" value="1"/>
</dbReference>